<protein>
    <recommendedName>
        <fullName evidence="4">Secondary thiamine-phosphate synthase</fullName>
    </recommendedName>
</protein>
<dbReference type="PANTHER" id="PTHR30615">
    <property type="entry name" value="UNCHARACTERIZED PROTEIN YJBQ-RELATED"/>
    <property type="match status" value="1"/>
</dbReference>
<evidence type="ECO:0000313" key="2">
    <source>
        <dbReference type="EMBL" id="AKO65512.1"/>
    </source>
</evidence>
<gene>
    <name evidence="2" type="ORF">VI33_01790</name>
</gene>
<comment type="similarity">
    <text evidence="1">Belongs to the UPF0047 family.</text>
</comment>
<proteinExistence type="inferred from homology"/>
<evidence type="ECO:0008006" key="4">
    <source>
        <dbReference type="Google" id="ProtNLM"/>
    </source>
</evidence>
<reference evidence="2 3" key="1">
    <citation type="submission" date="2015-03" db="EMBL/GenBank/DDBJ databases">
        <title>Comparative analysis of the OM43 clade including a novel species from Red Sea uncovers genomic and metabolic diversity among marine methylotrophs.</title>
        <authorList>
            <person name="Jimenez-Infante F."/>
            <person name="Ngugi D.K."/>
            <person name="Vinu M."/>
            <person name="Alam I."/>
            <person name="Kamau A."/>
            <person name="Blom J."/>
            <person name="Bajic V.B."/>
            <person name="Stingl U."/>
        </authorList>
    </citation>
    <scope>NUCLEOTIDE SEQUENCE [LARGE SCALE GENOMIC DNA]</scope>
    <source>
        <strain evidence="2 3">MBRSH7</strain>
    </source>
</reference>
<name>A0A0H4JAI5_9PROT</name>
<dbReference type="AlphaFoldDB" id="A0A0H4JAI5"/>
<keyword evidence="3" id="KW-1185">Reference proteome</keyword>
<dbReference type="InterPro" id="IPR035917">
    <property type="entry name" value="YjbQ-like_sf"/>
</dbReference>
<dbReference type="EMBL" id="CP011002">
    <property type="protein sequence ID" value="AKO65512.1"/>
    <property type="molecule type" value="Genomic_DNA"/>
</dbReference>
<dbReference type="Proteomes" id="UP000066549">
    <property type="component" value="Chromosome"/>
</dbReference>
<dbReference type="SUPFAM" id="SSF111038">
    <property type="entry name" value="YjbQ-like"/>
    <property type="match status" value="1"/>
</dbReference>
<dbReference type="PANTHER" id="PTHR30615:SF8">
    <property type="entry name" value="UPF0047 PROTEIN C4A8.02C"/>
    <property type="match status" value="1"/>
</dbReference>
<dbReference type="NCBIfam" id="TIGR00149">
    <property type="entry name" value="TIGR00149_YjbQ"/>
    <property type="match status" value="1"/>
</dbReference>
<accession>A0A0H4JAI5</accession>
<evidence type="ECO:0000313" key="3">
    <source>
        <dbReference type="Proteomes" id="UP000066549"/>
    </source>
</evidence>
<dbReference type="PATRIC" id="fig|1623450.3.peg.356"/>
<dbReference type="Pfam" id="PF01894">
    <property type="entry name" value="YjbQ"/>
    <property type="match status" value="1"/>
</dbReference>
<organism evidence="2 3">
    <name type="scientific">Methylophilales bacterium MBRS-H7</name>
    <dbReference type="NCBI Taxonomy" id="1623450"/>
    <lineage>
        <taxon>Bacteria</taxon>
        <taxon>Pseudomonadati</taxon>
        <taxon>Pseudomonadota</taxon>
        <taxon>Betaproteobacteria</taxon>
        <taxon>Nitrosomonadales</taxon>
        <taxon>OM43 clade</taxon>
    </lineage>
</organism>
<dbReference type="InterPro" id="IPR001602">
    <property type="entry name" value="UPF0047_YjbQ-like"/>
</dbReference>
<dbReference type="OrthoDB" id="9801725at2"/>
<evidence type="ECO:0000256" key="1">
    <source>
        <dbReference type="ARBA" id="ARBA00005534"/>
    </source>
</evidence>
<dbReference type="PIRSF" id="PIRSF004681">
    <property type="entry name" value="UCP004681"/>
    <property type="match status" value="1"/>
</dbReference>
<dbReference type="Gene3D" id="2.60.120.460">
    <property type="entry name" value="YjbQ-like"/>
    <property type="match status" value="1"/>
</dbReference>
<sequence length="139" mass="15654">MQKFDDIKITTKRGRGFYDITADIKKIVGNSAIENGLFTAYIKHTSASLLINENYDPDVLVDMETFFSKLVPDGSSDFIHTMEGADDMPAHIRTALTQTHLSIPIQNSVLQIGQWQGIFLYEHRFSAHNRSIATHIIGE</sequence>